<dbReference type="EMBL" id="AP013543">
    <property type="protein sequence ID" value="BAQ94209.1"/>
    <property type="molecule type" value="Genomic_DNA"/>
</dbReference>
<dbReference type="RefSeq" id="YP_009777751.1">
    <property type="nucleotide sequence ID" value="NC_047703.1"/>
</dbReference>
<keyword evidence="2" id="KW-1133">Transmembrane helix</keyword>
<name>A0A6S4P8I2_9CAUD</name>
<evidence type="ECO:0000256" key="1">
    <source>
        <dbReference type="SAM" id="Coils"/>
    </source>
</evidence>
<proteinExistence type="predicted"/>
<reference evidence="3 4" key="1">
    <citation type="journal article" date="2013" name="PLoS Genet.">
        <title>Expanding the Marine Virosphere Using Metagenomics.</title>
        <authorList>
            <person name="Mizuno C.M."/>
            <person name="Rodriguez-Valera F."/>
            <person name="Kimes N.E."/>
            <person name="Ghai R."/>
        </authorList>
    </citation>
    <scope>NUCLEOTIDE SEQUENCE [LARGE SCALE GENOMIC DNA]</scope>
    <source>
        <strain evidence="3">UvMED-CGR-U-MedDCM-OCT-S30-C28</strain>
    </source>
</reference>
<keyword evidence="4" id="KW-1185">Reference proteome</keyword>
<organism evidence="3 4">
    <name type="scientific">uncultured phage_MedDCM-OCT-S30-C28</name>
    <dbReference type="NCBI Taxonomy" id="2741076"/>
    <lineage>
        <taxon>Viruses</taxon>
        <taxon>Duplodnaviria</taxon>
        <taxon>Heunggongvirae</taxon>
        <taxon>Uroviricota</taxon>
        <taxon>Caudoviricetes</taxon>
        <taxon>Autographivirales</taxon>
        <taxon>Fussvirus</taxon>
        <taxon>Fussvirus S30C28</taxon>
    </lineage>
</organism>
<feature type="coiled-coil region" evidence="1">
    <location>
        <begin position="79"/>
        <end position="106"/>
    </location>
</feature>
<keyword evidence="2" id="KW-0472">Membrane</keyword>
<keyword evidence="2" id="KW-0812">Transmembrane</keyword>
<feature type="transmembrane region" description="Helical" evidence="2">
    <location>
        <begin position="12"/>
        <end position="31"/>
    </location>
</feature>
<evidence type="ECO:0000313" key="3">
    <source>
        <dbReference type="EMBL" id="BAQ94209.1"/>
    </source>
</evidence>
<protein>
    <submittedName>
        <fullName evidence="3">Fibrinogen-like coiled coil protein</fullName>
    </submittedName>
</protein>
<dbReference type="GeneID" id="55412554"/>
<sequence length="108" mass="12303">MKISEQTSISMPMKNLISIIGAVAIGVWAYFGVTEKLNNHSTKLLMIEKDLESVVEFSIKYPRGEMGMSANDQEQNILIEFQQGIIEKLQEDVEKLKDKQRQFSNGDH</sequence>
<dbReference type="KEGG" id="vg:55412554"/>
<dbReference type="Proteomes" id="UP000505267">
    <property type="component" value="Segment"/>
</dbReference>
<keyword evidence="1" id="KW-0175">Coiled coil</keyword>
<evidence type="ECO:0000313" key="4">
    <source>
        <dbReference type="Proteomes" id="UP000505267"/>
    </source>
</evidence>
<evidence type="ECO:0000256" key="2">
    <source>
        <dbReference type="SAM" id="Phobius"/>
    </source>
</evidence>
<accession>A0A6S4P8I2</accession>